<accession>A0A1M6EA46</accession>
<dbReference type="GO" id="GO:0004803">
    <property type="term" value="F:transposase activity"/>
    <property type="evidence" value="ECO:0007669"/>
    <property type="project" value="InterPro"/>
</dbReference>
<gene>
    <name evidence="2" type="ORF">SAMN02745751_01127</name>
</gene>
<dbReference type="InterPro" id="IPR036515">
    <property type="entry name" value="Transposase_17_sf"/>
</dbReference>
<dbReference type="Gene3D" id="3.30.70.1290">
    <property type="entry name" value="Transposase IS200-like"/>
    <property type="match status" value="1"/>
</dbReference>
<reference evidence="2 3" key="1">
    <citation type="submission" date="2016-11" db="EMBL/GenBank/DDBJ databases">
        <authorList>
            <person name="Jaros S."/>
            <person name="Januszkiewicz K."/>
            <person name="Wedrychowicz H."/>
        </authorList>
    </citation>
    <scope>NUCLEOTIDE SEQUENCE [LARGE SCALE GENOMIC DNA]</scope>
    <source>
        <strain evidence="2 3">DSM 17477</strain>
    </source>
</reference>
<organism evidence="2 3">
    <name type="scientific">Dethiosulfatibacter aminovorans DSM 17477</name>
    <dbReference type="NCBI Taxonomy" id="1121476"/>
    <lineage>
        <taxon>Bacteria</taxon>
        <taxon>Bacillati</taxon>
        <taxon>Bacillota</taxon>
        <taxon>Tissierellia</taxon>
        <taxon>Dethiosulfatibacter</taxon>
    </lineage>
</organism>
<protein>
    <submittedName>
        <fullName evidence="2">REP element-mobilizing transposase RayT</fullName>
    </submittedName>
</protein>
<evidence type="ECO:0000313" key="2">
    <source>
        <dbReference type="EMBL" id="SHI82387.1"/>
    </source>
</evidence>
<evidence type="ECO:0000259" key="1">
    <source>
        <dbReference type="SMART" id="SM01321"/>
    </source>
</evidence>
<keyword evidence="3" id="KW-1185">Reference proteome</keyword>
<dbReference type="Proteomes" id="UP000184052">
    <property type="component" value="Unassembled WGS sequence"/>
</dbReference>
<sequence length="245" mass="29606">MPRRKRRESSTGIYHVMARGNNQKWIFKDEQDKGKLYSIIKEVKEEHPFKMYAYCIMNNHYHLMVKEEEHQLNDFIKVINQRYAAYYNKNRHIIGHVFQDRYKSQPVEDNVYFLGLLRYIHLNPVEAGIVQDPYQYKWCSYKEYFYETPLLVDSNFVKNNICYDRDNFRKNFIALHRGDDENIYLDIEESVDNRKEKIAERIFTNFEGVNEKSVKSLKEMTSMSYREIARYGKISLNKVMKLLNS</sequence>
<evidence type="ECO:0000313" key="3">
    <source>
        <dbReference type="Proteomes" id="UP000184052"/>
    </source>
</evidence>
<dbReference type="PANTHER" id="PTHR34322:SF2">
    <property type="entry name" value="TRANSPOSASE IS200-LIKE DOMAIN-CONTAINING PROTEIN"/>
    <property type="match status" value="1"/>
</dbReference>
<dbReference type="SUPFAM" id="SSF143422">
    <property type="entry name" value="Transposase IS200-like"/>
    <property type="match status" value="1"/>
</dbReference>
<dbReference type="SMART" id="SM01321">
    <property type="entry name" value="Y1_Tnp"/>
    <property type="match status" value="1"/>
</dbReference>
<dbReference type="RefSeq" id="WP_073048418.1">
    <property type="nucleotide sequence ID" value="NZ_FQZL01000007.1"/>
</dbReference>
<feature type="domain" description="Transposase IS200-like" evidence="1">
    <location>
        <begin position="9"/>
        <end position="123"/>
    </location>
</feature>
<name>A0A1M6EA46_9FIRM</name>
<dbReference type="PANTHER" id="PTHR34322">
    <property type="entry name" value="TRANSPOSASE, Y1_TNP DOMAIN-CONTAINING"/>
    <property type="match status" value="1"/>
</dbReference>
<dbReference type="GO" id="GO:0003677">
    <property type="term" value="F:DNA binding"/>
    <property type="evidence" value="ECO:0007669"/>
    <property type="project" value="InterPro"/>
</dbReference>
<dbReference type="InterPro" id="IPR002686">
    <property type="entry name" value="Transposase_17"/>
</dbReference>
<proteinExistence type="predicted"/>
<dbReference type="Pfam" id="PF01797">
    <property type="entry name" value="Y1_Tnp"/>
    <property type="match status" value="1"/>
</dbReference>
<dbReference type="GO" id="GO:0006313">
    <property type="term" value="P:DNA transposition"/>
    <property type="evidence" value="ECO:0007669"/>
    <property type="project" value="InterPro"/>
</dbReference>
<dbReference type="AlphaFoldDB" id="A0A1M6EA46"/>
<dbReference type="OrthoDB" id="9788881at2"/>
<dbReference type="EMBL" id="FQZL01000007">
    <property type="protein sequence ID" value="SHI82387.1"/>
    <property type="molecule type" value="Genomic_DNA"/>
</dbReference>
<dbReference type="STRING" id="1121476.SAMN02745751_01127"/>